<keyword evidence="3" id="KW-1185">Reference proteome</keyword>
<dbReference type="STRING" id="161895.CPHO_09330"/>
<name>A0A1L7D546_9CORY</name>
<keyword evidence="1" id="KW-0732">Signal</keyword>
<dbReference type="InterPro" id="IPR043504">
    <property type="entry name" value="Peptidase_S1_PA_chymotrypsin"/>
</dbReference>
<protein>
    <recommendedName>
        <fullName evidence="4">Secreted protein</fullName>
    </recommendedName>
</protein>
<accession>A0A1L7D546</accession>
<sequence length="383" mass="40022">MLRIPRLQKPSKKFLFGSAFVGAFLFAAPAASAQEAPPPHPAALVQQVASDLEKVGIDLPSHDVQRAEQAVQQLQAAVDDGVAQAINSIDSALPEPARQDFATVVAQAGLPPAGGRGGVVQQLERLTQSGPAPLLVDPNYVWKNDGFSKLAAMKPNADFVLRRVPGSYFDAPRTPEESHEAMAREHSLYGPGTPLFVGGDMMCTLTAAGTDSAGRKVGLTAGHCGDVGAEVVSADSWPIGPSGKVVARNTKLDYAVIEFDDKAEISNEYDGVRAWKLGGGIKPGDYTCKRGVATGTTCGVVFIHERTAHLNHVCAMAGDSGAPLFKDGRVVGAVTGGLGNLPCRTPWQGILHSPTEANNMDTVLADLNRRGGPGAGFTLAGSR</sequence>
<organism evidence="2 3">
    <name type="scientific">Corynebacterium phocae</name>
    <dbReference type="NCBI Taxonomy" id="161895"/>
    <lineage>
        <taxon>Bacteria</taxon>
        <taxon>Bacillati</taxon>
        <taxon>Actinomycetota</taxon>
        <taxon>Actinomycetes</taxon>
        <taxon>Mycobacteriales</taxon>
        <taxon>Corynebacteriaceae</taxon>
        <taxon>Corynebacterium</taxon>
    </lineage>
</organism>
<dbReference type="SUPFAM" id="SSF50494">
    <property type="entry name" value="Trypsin-like serine proteases"/>
    <property type="match status" value="1"/>
</dbReference>
<dbReference type="Proteomes" id="UP000185491">
    <property type="component" value="Chromosome"/>
</dbReference>
<dbReference type="AlphaFoldDB" id="A0A1L7D546"/>
<gene>
    <name evidence="2" type="ORF">CPHO_09330</name>
</gene>
<reference evidence="2 3" key="1">
    <citation type="submission" date="2014-08" db="EMBL/GenBank/DDBJ databases">
        <title>Complete genome sequence of Corynebacterium phocae M408/89/1(T)(=DSM 44612(T)), isolated from the common seal (Phoca vitulina).</title>
        <authorList>
            <person name="Ruckert C."/>
            <person name="Albersmeier A."/>
            <person name="Winkler A."/>
            <person name="Kalinowski J."/>
        </authorList>
    </citation>
    <scope>NUCLEOTIDE SEQUENCE [LARGE SCALE GENOMIC DNA]</scope>
    <source>
        <strain evidence="2 3">M408/89/1</strain>
    </source>
</reference>
<dbReference type="Gene3D" id="2.40.10.10">
    <property type="entry name" value="Trypsin-like serine proteases"/>
    <property type="match status" value="2"/>
</dbReference>
<feature type="signal peptide" evidence="1">
    <location>
        <begin position="1"/>
        <end position="33"/>
    </location>
</feature>
<dbReference type="KEGG" id="cpho:CPHO_09330"/>
<evidence type="ECO:0000313" key="2">
    <source>
        <dbReference type="EMBL" id="APT93052.1"/>
    </source>
</evidence>
<evidence type="ECO:0000313" key="3">
    <source>
        <dbReference type="Proteomes" id="UP000185491"/>
    </source>
</evidence>
<evidence type="ECO:0000256" key="1">
    <source>
        <dbReference type="SAM" id="SignalP"/>
    </source>
</evidence>
<dbReference type="OrthoDB" id="4536940at2"/>
<feature type="chain" id="PRO_5012273195" description="Secreted protein" evidence="1">
    <location>
        <begin position="34"/>
        <end position="383"/>
    </location>
</feature>
<dbReference type="CDD" id="cd21112">
    <property type="entry name" value="alphaLP-like"/>
    <property type="match status" value="1"/>
</dbReference>
<dbReference type="InterPro" id="IPR009003">
    <property type="entry name" value="Peptidase_S1_PA"/>
</dbReference>
<evidence type="ECO:0008006" key="4">
    <source>
        <dbReference type="Google" id="ProtNLM"/>
    </source>
</evidence>
<dbReference type="RefSeq" id="WP_075735198.1">
    <property type="nucleotide sequence ID" value="NZ_CP009249.1"/>
</dbReference>
<proteinExistence type="predicted"/>
<dbReference type="EMBL" id="CP009249">
    <property type="protein sequence ID" value="APT93052.1"/>
    <property type="molecule type" value="Genomic_DNA"/>
</dbReference>